<evidence type="ECO:0000256" key="1">
    <source>
        <dbReference type="SAM" id="SignalP"/>
    </source>
</evidence>
<dbReference type="Proteomes" id="UP000000852">
    <property type="component" value="Chromosome"/>
</dbReference>
<dbReference type="EMBL" id="CP001681">
    <property type="protein sequence ID" value="ACU06069.1"/>
    <property type="molecule type" value="Genomic_DNA"/>
</dbReference>
<reference evidence="2 3" key="1">
    <citation type="journal article" date="2009" name="Stand. Genomic Sci.">
        <title>Complete genome sequence of Pedobacter heparinus type strain (HIM 762-3).</title>
        <authorList>
            <person name="Han C."/>
            <person name="Spring S."/>
            <person name="Lapidus A."/>
            <person name="Del Rio T.G."/>
            <person name="Tice H."/>
            <person name="Copeland A."/>
            <person name="Cheng J.F."/>
            <person name="Lucas S."/>
            <person name="Chen F."/>
            <person name="Nolan M."/>
            <person name="Bruce D."/>
            <person name="Goodwin L."/>
            <person name="Pitluck S."/>
            <person name="Ivanova N."/>
            <person name="Mavromatis K."/>
            <person name="Mikhailova N."/>
            <person name="Pati A."/>
            <person name="Chen A."/>
            <person name="Palaniappan K."/>
            <person name="Land M."/>
            <person name="Hauser L."/>
            <person name="Chang Y.J."/>
            <person name="Jeffries C.C."/>
            <person name="Saunders E."/>
            <person name="Chertkov O."/>
            <person name="Brettin T."/>
            <person name="Goker M."/>
            <person name="Rohde M."/>
            <person name="Bristow J."/>
            <person name="Eisen J.A."/>
            <person name="Markowitz V."/>
            <person name="Hugenholtz P."/>
            <person name="Kyrpides N.C."/>
            <person name="Klenk H.P."/>
            <person name="Detter J.C."/>
        </authorList>
    </citation>
    <scope>NUCLEOTIDE SEQUENCE [LARGE SCALE GENOMIC DNA]</scope>
    <source>
        <strain evidence="3">ATCC 13125 / DSM 2366 / CIP 104194 / JCM 7457 / NBRC 12017 / NCIMB 9290 / NRRL B-14731 / HIM 762-3</strain>
    </source>
</reference>
<evidence type="ECO:0000313" key="3">
    <source>
        <dbReference type="Proteomes" id="UP000000852"/>
    </source>
</evidence>
<dbReference type="OrthoDB" id="965683at2"/>
<dbReference type="AlphaFoldDB" id="C6XV61"/>
<evidence type="ECO:0008006" key="4">
    <source>
        <dbReference type="Google" id="ProtNLM"/>
    </source>
</evidence>
<gene>
    <name evidence="2" type="ordered locus">Phep_3878</name>
</gene>
<organism evidence="2 3">
    <name type="scientific">Pedobacter heparinus (strain ATCC 13125 / DSM 2366 / CIP 104194 / JCM 7457 / NBRC 12017 / NCIMB 9290 / NRRL B-14731 / HIM 762-3)</name>
    <dbReference type="NCBI Taxonomy" id="485917"/>
    <lineage>
        <taxon>Bacteria</taxon>
        <taxon>Pseudomonadati</taxon>
        <taxon>Bacteroidota</taxon>
        <taxon>Sphingobacteriia</taxon>
        <taxon>Sphingobacteriales</taxon>
        <taxon>Sphingobacteriaceae</taxon>
        <taxon>Pedobacter</taxon>
    </lineage>
</organism>
<name>C6XV61_PEDHD</name>
<accession>C6XV61</accession>
<dbReference type="HOGENOM" id="CLU_096345_0_0_10"/>
<dbReference type="eggNOG" id="ENOG5032VWQ">
    <property type="taxonomic scope" value="Bacteria"/>
</dbReference>
<evidence type="ECO:0000313" key="2">
    <source>
        <dbReference type="EMBL" id="ACU06069.1"/>
    </source>
</evidence>
<dbReference type="KEGG" id="phe:Phep_3878"/>
<proteinExistence type="predicted"/>
<feature type="chain" id="PRO_5002973311" description="Outer membrane protein beta-barrel domain-containing protein" evidence="1">
    <location>
        <begin position="20"/>
        <end position="237"/>
    </location>
</feature>
<keyword evidence="3" id="KW-1185">Reference proteome</keyword>
<protein>
    <recommendedName>
        <fullName evidence="4">Outer membrane protein beta-barrel domain-containing protein</fullName>
    </recommendedName>
</protein>
<keyword evidence="1" id="KW-0732">Signal</keyword>
<feature type="signal peptide" evidence="1">
    <location>
        <begin position="1"/>
        <end position="19"/>
    </location>
</feature>
<dbReference type="RefSeq" id="WP_015809678.1">
    <property type="nucleotide sequence ID" value="NC_013061.1"/>
</dbReference>
<sequence length="237" mass="24883">MKKLLLSLSIAILGLTAQAQDFKPVKGDVTTEFGLTGGINTTNFNLNEGAGLLRFRYFQKDNLAYRLGFNVGSQNVTKNAYGVVGTPNEGKEGSATTKATQFLINLGVEKHFAGTERLSPYVGGDILFGTGTTKTSFENATGSANAPVYADNTSSESKGPGYTSIGLRGVIGADYYIAKRLYLGVEAGFGFNYESAGKATSTTTVGGNTTTVKTKSAGNSFEINPSIITGVRVGFAF</sequence>